<evidence type="ECO:0000256" key="5">
    <source>
        <dbReference type="ARBA" id="ARBA00023136"/>
    </source>
</evidence>
<dbReference type="AlphaFoldDB" id="A0A2A2T2B2"/>
<comment type="caution">
    <text evidence="8">The sequence shown here is derived from an EMBL/GenBank/DDBJ whole genome shotgun (WGS) entry which is preliminary data.</text>
</comment>
<keyword evidence="3 7" id="KW-0812">Transmembrane</keyword>
<evidence type="ECO:0000256" key="3">
    <source>
        <dbReference type="ARBA" id="ARBA00022692"/>
    </source>
</evidence>
<feature type="region of interest" description="Disordered" evidence="6">
    <location>
        <begin position="78"/>
        <end position="120"/>
    </location>
</feature>
<keyword evidence="2" id="KW-1003">Cell membrane</keyword>
<feature type="transmembrane region" description="Helical" evidence="7">
    <location>
        <begin position="365"/>
        <end position="389"/>
    </location>
</feature>
<evidence type="ECO:0000256" key="6">
    <source>
        <dbReference type="SAM" id="MobiDB-lite"/>
    </source>
</evidence>
<protein>
    <submittedName>
        <fullName evidence="8">Ribonuclease BN</fullName>
    </submittedName>
</protein>
<evidence type="ECO:0000256" key="2">
    <source>
        <dbReference type="ARBA" id="ARBA00022475"/>
    </source>
</evidence>
<gene>
    <name evidence="8" type="ORF">CLI92_12965</name>
</gene>
<dbReference type="Proteomes" id="UP000217780">
    <property type="component" value="Unassembled WGS sequence"/>
</dbReference>
<proteinExistence type="predicted"/>
<feature type="transmembrane region" description="Helical" evidence="7">
    <location>
        <begin position="215"/>
        <end position="236"/>
    </location>
</feature>
<sequence length="426" mass="45109">MSIQPRACSKSLHASLRTASAPDFAGAGFLWVLWQASLPQPPQVEPTKQPCAKHPHRPGGIAPARRQWPPSAATIARLMPQSPSPSQPPLTVTAPDEQAAAQPHSPSPSPKSPAAAESSSWLTRLQGTVMQHWLVRGVMAWLDADGMRMSAAMAFYAMLSLAPLLVLVVAGVGWWVDRSVVEDTMISQVQAVAGERTAAVVQQALNSATAPAQGVIASLIAFGVLLSAATGVFVALQDALKDIWEQSRDENQPWWWLLVLRLRGVGYMLVVGGLLMVSLVLTTVLRVITPMLGDVLSHPWALLLLNETISFLFIALLFVGLMRISDGKKPAMRYLIRAAAIGAILFTLGKHAMTAYLAGAAVVSAYGAAGSLVALLMWLYFSSAILLLAASLAKAMADADHVPLEEPSDDTHAAPAPPAATAPAAT</sequence>
<dbReference type="PANTHER" id="PTHR30213:SF1">
    <property type="entry name" value="INNER MEMBRANE PROTEIN YHJD"/>
    <property type="match status" value="1"/>
</dbReference>
<evidence type="ECO:0000313" key="9">
    <source>
        <dbReference type="Proteomes" id="UP000217780"/>
    </source>
</evidence>
<feature type="transmembrane region" description="Helical" evidence="7">
    <location>
        <begin position="334"/>
        <end position="353"/>
    </location>
</feature>
<feature type="region of interest" description="Disordered" evidence="6">
    <location>
        <begin position="404"/>
        <end position="426"/>
    </location>
</feature>
<feature type="transmembrane region" description="Helical" evidence="7">
    <location>
        <begin position="265"/>
        <end position="288"/>
    </location>
</feature>
<organism evidence="8 9">
    <name type="scientific">Vandammella animalimorsus</name>
    <dbReference type="NCBI Taxonomy" id="2029117"/>
    <lineage>
        <taxon>Bacteria</taxon>
        <taxon>Pseudomonadati</taxon>
        <taxon>Pseudomonadota</taxon>
        <taxon>Betaproteobacteria</taxon>
        <taxon>Burkholderiales</taxon>
        <taxon>Comamonadaceae</taxon>
        <taxon>Vandammella</taxon>
    </lineage>
</organism>
<accession>A0A2A2T2B2</accession>
<feature type="region of interest" description="Disordered" evidence="6">
    <location>
        <begin position="41"/>
        <end position="66"/>
    </location>
</feature>
<dbReference type="Pfam" id="PF03631">
    <property type="entry name" value="Virul_fac_BrkB"/>
    <property type="match status" value="1"/>
</dbReference>
<dbReference type="PANTHER" id="PTHR30213">
    <property type="entry name" value="INNER MEMBRANE PROTEIN YHJD"/>
    <property type="match status" value="1"/>
</dbReference>
<dbReference type="InterPro" id="IPR017039">
    <property type="entry name" value="Virul_fac_BrkB"/>
</dbReference>
<evidence type="ECO:0000256" key="1">
    <source>
        <dbReference type="ARBA" id="ARBA00004651"/>
    </source>
</evidence>
<feature type="transmembrane region" description="Helical" evidence="7">
    <location>
        <begin position="300"/>
        <end position="322"/>
    </location>
</feature>
<dbReference type="GO" id="GO:0005886">
    <property type="term" value="C:plasma membrane"/>
    <property type="evidence" value="ECO:0007669"/>
    <property type="project" value="UniProtKB-SubCell"/>
</dbReference>
<feature type="transmembrane region" description="Helical" evidence="7">
    <location>
        <begin position="154"/>
        <end position="176"/>
    </location>
</feature>
<reference evidence="8 9" key="1">
    <citation type="submission" date="2017-08" db="EMBL/GenBank/DDBJ databases">
        <title>WGS of Clinical strains of the CDC Group NO-1 linked to zoonotic infections in humans.</title>
        <authorList>
            <person name="Bernier A.-M."/>
            <person name="Bernard K."/>
        </authorList>
    </citation>
    <scope>NUCLEOTIDE SEQUENCE [LARGE SCALE GENOMIC DNA]</scope>
    <source>
        <strain evidence="8 9">NML91-0035</strain>
    </source>
</reference>
<comment type="subcellular location">
    <subcellularLocation>
        <location evidence="1">Cell membrane</location>
        <topology evidence="1">Multi-pass membrane protein</topology>
    </subcellularLocation>
</comment>
<dbReference type="EMBL" id="NTBI01000015">
    <property type="protein sequence ID" value="PAX15570.1"/>
    <property type="molecule type" value="Genomic_DNA"/>
</dbReference>
<evidence type="ECO:0000313" key="8">
    <source>
        <dbReference type="EMBL" id="PAX15570.1"/>
    </source>
</evidence>
<evidence type="ECO:0000256" key="7">
    <source>
        <dbReference type="SAM" id="Phobius"/>
    </source>
</evidence>
<evidence type="ECO:0000256" key="4">
    <source>
        <dbReference type="ARBA" id="ARBA00022989"/>
    </source>
</evidence>
<name>A0A2A2T2B2_9BURK</name>
<keyword evidence="4 7" id="KW-1133">Transmembrane helix</keyword>
<keyword evidence="5 7" id="KW-0472">Membrane</keyword>